<accession>A0A2N3KZJ3</accession>
<dbReference type="OrthoDB" id="9938169at2"/>
<reference evidence="1 2" key="1">
    <citation type="submission" date="2017-09" db="EMBL/GenBank/DDBJ databases">
        <title>Biodiversity and function of Thalassospira species in the particle-attached aromatic-hydrocarbon-degrading consortia from the surface seawater of the South China Sea.</title>
        <authorList>
            <person name="Dong C."/>
            <person name="Liu R."/>
            <person name="Shao Z."/>
        </authorList>
    </citation>
    <scope>NUCLEOTIDE SEQUENCE [LARGE SCALE GENOMIC DNA]</scope>
    <source>
        <strain evidence="1 2">CSC1P2</strain>
    </source>
</reference>
<dbReference type="EMBL" id="NWTK01000001">
    <property type="protein sequence ID" value="PKR55989.1"/>
    <property type="molecule type" value="Genomic_DNA"/>
</dbReference>
<gene>
    <name evidence="1" type="ORF">COO20_01880</name>
</gene>
<comment type="caution">
    <text evidence="1">The sequence shown here is derived from an EMBL/GenBank/DDBJ whole genome shotgun (WGS) entry which is preliminary data.</text>
</comment>
<protein>
    <submittedName>
        <fullName evidence="1">Uncharacterized protein</fullName>
    </submittedName>
</protein>
<evidence type="ECO:0000313" key="2">
    <source>
        <dbReference type="Proteomes" id="UP000233597"/>
    </source>
</evidence>
<name>A0A2N3KZJ3_9PROT</name>
<proteinExistence type="predicted"/>
<evidence type="ECO:0000313" key="1">
    <source>
        <dbReference type="EMBL" id="PKR55989.1"/>
    </source>
</evidence>
<sequence length="158" mass="17365">MAGERRFFRLNLRSRAGWQLAGIAAITLALLGLATARLWQDGLAFSHAPDQQKTLKAGDGIVPASLRQKINHALAKQDYAAASAAMADLRGLYPNDVHIGLRDLEIRIGLLRDQHQLNADKRADLTGEIRRLMVRAGNDQLLQQRAQTLLAELIIAGQ</sequence>
<dbReference type="RefSeq" id="WP_101263977.1">
    <property type="nucleotide sequence ID" value="NZ_NWTK01000001.1"/>
</dbReference>
<organism evidence="1 2">
    <name type="scientific">Thalassospira marina</name>
    <dbReference type="NCBI Taxonomy" id="2048283"/>
    <lineage>
        <taxon>Bacteria</taxon>
        <taxon>Pseudomonadati</taxon>
        <taxon>Pseudomonadota</taxon>
        <taxon>Alphaproteobacteria</taxon>
        <taxon>Rhodospirillales</taxon>
        <taxon>Thalassospiraceae</taxon>
        <taxon>Thalassospira</taxon>
    </lineage>
</organism>
<dbReference type="Proteomes" id="UP000233597">
    <property type="component" value="Unassembled WGS sequence"/>
</dbReference>
<dbReference type="AlphaFoldDB" id="A0A2N3KZJ3"/>